<organism evidence="2">
    <name type="scientific">Liphistius thaleban</name>
    <dbReference type="NCBI Taxonomy" id="1905330"/>
    <lineage>
        <taxon>Eukaryota</taxon>
        <taxon>Metazoa</taxon>
        <taxon>Ecdysozoa</taxon>
        <taxon>Arthropoda</taxon>
        <taxon>Chelicerata</taxon>
        <taxon>Arachnida</taxon>
        <taxon>Araneae</taxon>
        <taxon>Mesothelae</taxon>
        <taxon>Liphistiidae</taxon>
        <taxon>Liphistius</taxon>
    </lineage>
</organism>
<feature type="signal peptide" evidence="1">
    <location>
        <begin position="1"/>
        <end position="21"/>
    </location>
</feature>
<reference evidence="2" key="2">
    <citation type="submission" date="2019-05" db="EMBL/GenBank/DDBJ databases">
        <title>Unravelling the molecular evolution of spider venoms.</title>
        <authorList>
            <person name="Pineda S."/>
        </authorList>
    </citation>
    <scope>NUCLEOTIDE SEQUENCE</scope>
</reference>
<feature type="chain" id="PRO_5036125215" evidence="1">
    <location>
        <begin position="22"/>
        <end position="178"/>
    </location>
</feature>
<evidence type="ECO:0000256" key="1">
    <source>
        <dbReference type="SAM" id="SignalP"/>
    </source>
</evidence>
<protein>
    <submittedName>
        <fullName evidence="2">U46-Liphistoxin-Lth1a_1</fullName>
    </submittedName>
</protein>
<sequence>MDDPGAQLLSFCFLFVLHVHGHQEDDVDDGRDDETRYRHDAVIDVSFIEVDGHRCAVLVQFIHVDYQLDHRSSQEEWEGATAAQRQKTAFTLSSRNGILAAVCSLDYSCHVILAIIFTVVRSISSIHSIDVRNVTFRCQRSNCLVYTFHICSLPRHVTINSLLARVHCPSQLQATLVS</sequence>
<proteinExistence type="predicted"/>
<reference evidence="2" key="1">
    <citation type="submission" date="2017-05" db="EMBL/GenBank/DDBJ databases">
        <authorList>
            <person name="QRISCLOUD D."/>
        </authorList>
    </citation>
    <scope>NUCLEOTIDE SEQUENCE</scope>
</reference>
<accession>A0A4V2H8S3</accession>
<dbReference type="EMBL" id="HAHN01000074">
    <property type="protein sequence ID" value="SNX33314.1"/>
    <property type="molecule type" value="Transcribed_RNA"/>
</dbReference>
<dbReference type="AlphaFoldDB" id="A0A4V2H8S3"/>
<dbReference type="EMBL" id="HAHN01000115">
    <property type="protein sequence ID" value="SNX33708.1"/>
    <property type="molecule type" value="Transcribed_RNA"/>
</dbReference>
<evidence type="ECO:0000313" key="2">
    <source>
        <dbReference type="EMBL" id="SNX33314.1"/>
    </source>
</evidence>
<keyword evidence="1" id="KW-0732">Signal</keyword>
<name>A0A4V2H8S3_9ARAC</name>